<feature type="domain" description="Right handed beta helix" evidence="3">
    <location>
        <begin position="438"/>
        <end position="519"/>
    </location>
</feature>
<sequence>MAGCNIYKHPAIYSFMRDYLILLVLLSLVSVGFAVDISSCSNISFPGEYTLTQNISGVYGSYGCIEIGSPNVVFDCNNHNLSGADSFFTGIYTDQPNVSVINCNIFDYYTGIYYYHSDDSSVTNTNVSSCSDAFVAYELDNITITANNFSDNSNVGVYLGRVSNSDISDNTIGENQEFDLQLAVGDPVYCTNTLDDNTGSGGRDLVYVSNKDGETHDGGTVAEVIFCNVTHADITNLEISGSDSLNNNGMLLYLVNNSYFDNITSSDNYYGIYLEDGSNITITGSTANNNYNTGFYLYKTDSAFDCINNNLTGNTANGNNYSGFYIYGCGYNNLTGNTANGNNDTGFYIFDSAYNYLLENTAHLNDKTGFGIETYLGGKGYSSESTNNTLINNTATNNRDGFDLSSALNSTLIHNFAYSNNRTGLYIEVNEGGGLVGCNNTIRDSEFYNNSVGIFIQDDDHNSVYGSNVYNNSGGIVVSDANHTYLENVELYDNDFGDLFVVADSSLFQFDMVNVIFDSHLGDHIDYANVSISDLLNGSLEGEYVEIGGEYLYDGEGIIGPSFIDGYQISWSDQPAALPGAKTSFYNTHLNITDLGIQTSIDSLSFNWNSNRESNENNLQLWKYHGSEWTRLAGSLDTVSNKLTTSDVSSFSVFSLLLGQSDGDGDPDQDTLRISATSTCTDGVVANRIVVTDGSHPVSGVRLVYDGEIYYTNSNGEVLVNDCGKSVQLSASKSNYLPGEGAHTEISCEQCGVECTSNDDCSYNEYCSSGQCIPVDCLCGQLSDHQCSAYQCCADGDCGSSQICSGHVCIEKPECESNADCLDSEICENGSCKPLIACGIIQNHAIIQTYECGSEPNCPACSEGVCVDHSCFVGDVDCPTGRVGQNSTCSAKHGTEPCSNCDLQITDPAGNIYTGKTDENGGFNLPLTKEGNYKIALLKDGQLVKETTVISAPPEDVTPIKPIQTGFDWTILLWIPIVLLLLGAGLYYAFGRNSKKQK</sequence>
<name>A0A5E4LMP5_9ARCH</name>
<keyword evidence="1" id="KW-0472">Membrane</keyword>
<dbReference type="InterPro" id="IPR012334">
    <property type="entry name" value="Pectin_lyas_fold"/>
</dbReference>
<feature type="domain" description="Periplasmic copper-binding protein NosD beta helix" evidence="2">
    <location>
        <begin position="229"/>
        <end position="371"/>
    </location>
</feature>
<feature type="transmembrane region" description="Helical" evidence="1">
    <location>
        <begin position="969"/>
        <end position="990"/>
    </location>
</feature>
<evidence type="ECO:0000259" key="3">
    <source>
        <dbReference type="Pfam" id="PF13229"/>
    </source>
</evidence>
<dbReference type="AlphaFoldDB" id="A0A5E4LMP5"/>
<comment type="caution">
    <text evidence="4">The sequence shown here is derived from an EMBL/GenBank/DDBJ whole genome shotgun (WGS) entry which is preliminary data.</text>
</comment>
<reference evidence="4 5" key="1">
    <citation type="submission" date="2019-08" db="EMBL/GenBank/DDBJ databases">
        <authorList>
            <person name="Vazquez-Campos X."/>
        </authorList>
    </citation>
    <scope>NUCLEOTIDE SEQUENCE [LARGE SCALE GENOMIC DNA]</scope>
    <source>
        <strain evidence="4">LFW-283_2</strain>
    </source>
</reference>
<evidence type="ECO:0000256" key="1">
    <source>
        <dbReference type="SAM" id="Phobius"/>
    </source>
</evidence>
<gene>
    <name evidence="4" type="ORF">LFW2832_01249</name>
</gene>
<dbReference type="SUPFAM" id="SSF51126">
    <property type="entry name" value="Pectin lyase-like"/>
    <property type="match status" value="2"/>
</dbReference>
<evidence type="ECO:0000313" key="4">
    <source>
        <dbReference type="EMBL" id="VVC02801.1"/>
    </source>
</evidence>
<feature type="domain" description="Right handed beta helix" evidence="3">
    <location>
        <begin position="90"/>
        <end position="201"/>
    </location>
</feature>
<dbReference type="InterPro" id="IPR006626">
    <property type="entry name" value="PbH1"/>
</dbReference>
<accession>A0A5E4LMP5</accession>
<dbReference type="SMART" id="SM00710">
    <property type="entry name" value="PbH1"/>
    <property type="match status" value="13"/>
</dbReference>
<dbReference type="InterPro" id="IPR039448">
    <property type="entry name" value="Beta_helix"/>
</dbReference>
<dbReference type="InterPro" id="IPR022441">
    <property type="entry name" value="Para_beta_helix_rpt-2"/>
</dbReference>
<keyword evidence="1" id="KW-0812">Transmembrane</keyword>
<dbReference type="InterPro" id="IPR007742">
    <property type="entry name" value="NosD_dom"/>
</dbReference>
<organism evidence="4 5">
    <name type="scientific">Candidatus Bilamarchaeum dharawalense</name>
    <dbReference type="NCBI Taxonomy" id="2885759"/>
    <lineage>
        <taxon>Archaea</taxon>
        <taxon>Candidatus Micrarchaeota</taxon>
        <taxon>Candidatus Micrarchaeia</taxon>
        <taxon>Candidatus Anstonellales</taxon>
        <taxon>Candidatus Bilamarchaeaceae</taxon>
        <taxon>Candidatus Bilamarchaeum</taxon>
    </lineage>
</organism>
<dbReference type="InterPro" id="IPR011050">
    <property type="entry name" value="Pectin_lyase_fold/virulence"/>
</dbReference>
<dbReference type="Pfam" id="PF13229">
    <property type="entry name" value="Beta_helix"/>
    <property type="match status" value="2"/>
</dbReference>
<dbReference type="NCBIfam" id="TIGR03804">
    <property type="entry name" value="para_beta_helix"/>
    <property type="match status" value="4"/>
</dbReference>
<proteinExistence type="predicted"/>
<dbReference type="Proteomes" id="UP000789941">
    <property type="component" value="Unassembled WGS sequence"/>
</dbReference>
<dbReference type="Gene3D" id="2.160.20.10">
    <property type="entry name" value="Single-stranded right-handed beta-helix, Pectin lyase-like"/>
    <property type="match status" value="3"/>
</dbReference>
<evidence type="ECO:0000259" key="2">
    <source>
        <dbReference type="Pfam" id="PF05048"/>
    </source>
</evidence>
<evidence type="ECO:0000313" key="5">
    <source>
        <dbReference type="Proteomes" id="UP000789941"/>
    </source>
</evidence>
<dbReference type="Pfam" id="PF05048">
    <property type="entry name" value="NosD"/>
    <property type="match status" value="1"/>
</dbReference>
<keyword evidence="1" id="KW-1133">Transmembrane helix</keyword>
<protein>
    <submittedName>
        <fullName evidence="4">Periplasmic copper-binding protein (NosD)</fullName>
    </submittedName>
</protein>
<dbReference type="EMBL" id="CABMJJ010000003">
    <property type="protein sequence ID" value="VVC02801.1"/>
    <property type="molecule type" value="Genomic_DNA"/>
</dbReference>